<proteinExistence type="predicted"/>
<evidence type="ECO:0000313" key="2">
    <source>
        <dbReference type="EMBL" id="VFR00035.1"/>
    </source>
</evidence>
<dbReference type="Proteomes" id="UP000595140">
    <property type="component" value="Unassembled WGS sequence"/>
</dbReference>
<feature type="region of interest" description="Disordered" evidence="1">
    <location>
        <begin position="1"/>
        <end position="48"/>
    </location>
</feature>
<organism evidence="2 3">
    <name type="scientific">Cuscuta campestris</name>
    <dbReference type="NCBI Taxonomy" id="132261"/>
    <lineage>
        <taxon>Eukaryota</taxon>
        <taxon>Viridiplantae</taxon>
        <taxon>Streptophyta</taxon>
        <taxon>Embryophyta</taxon>
        <taxon>Tracheophyta</taxon>
        <taxon>Spermatophyta</taxon>
        <taxon>Magnoliopsida</taxon>
        <taxon>eudicotyledons</taxon>
        <taxon>Gunneridae</taxon>
        <taxon>Pentapetalae</taxon>
        <taxon>asterids</taxon>
        <taxon>lamiids</taxon>
        <taxon>Solanales</taxon>
        <taxon>Convolvulaceae</taxon>
        <taxon>Cuscuteae</taxon>
        <taxon>Cuscuta</taxon>
        <taxon>Cuscuta subgen. Grammica</taxon>
        <taxon>Cuscuta sect. Cleistogrammica</taxon>
    </lineage>
</organism>
<feature type="compositionally biased region" description="Low complexity" evidence="1">
    <location>
        <begin position="31"/>
        <end position="44"/>
    </location>
</feature>
<name>A0A484NJP2_9ASTE</name>
<dbReference type="AlphaFoldDB" id="A0A484NJP2"/>
<evidence type="ECO:0000256" key="1">
    <source>
        <dbReference type="SAM" id="MobiDB-lite"/>
    </source>
</evidence>
<protein>
    <submittedName>
        <fullName evidence="2">Uncharacterized protein</fullName>
    </submittedName>
</protein>
<accession>A0A484NJP2</accession>
<gene>
    <name evidence="2" type="ORF">CCAM_LOCUS41810</name>
</gene>
<sequence length="93" mass="10147">MLKRHHSVGPSTSNDVIAGKLPNPPPPATCPHPSTSSAGSPGPTLHLQLRQPHNLDDVFARLIVCVQIVWRRNGKQLLSIVFRNRTLGMAIVE</sequence>
<keyword evidence="3" id="KW-1185">Reference proteome</keyword>
<reference evidence="2 3" key="1">
    <citation type="submission" date="2018-04" db="EMBL/GenBank/DDBJ databases">
        <authorList>
            <person name="Vogel A."/>
        </authorList>
    </citation>
    <scope>NUCLEOTIDE SEQUENCE [LARGE SCALE GENOMIC DNA]</scope>
</reference>
<dbReference type="EMBL" id="OOIL02006673">
    <property type="protein sequence ID" value="VFR00035.1"/>
    <property type="molecule type" value="Genomic_DNA"/>
</dbReference>
<evidence type="ECO:0000313" key="3">
    <source>
        <dbReference type="Proteomes" id="UP000595140"/>
    </source>
</evidence>